<reference evidence="5 6" key="1">
    <citation type="journal article" date="2016" name="Front. Microbiol.">
        <title>Fuerstia marisgermanicae gen. nov., sp. nov., an Unusual Member of the Phylum Planctomycetes from the German Wadden Sea.</title>
        <authorList>
            <person name="Kohn T."/>
            <person name="Heuer A."/>
            <person name="Jogler M."/>
            <person name="Vollmers J."/>
            <person name="Boedeker C."/>
            <person name="Bunk B."/>
            <person name="Rast P."/>
            <person name="Borchert D."/>
            <person name="Glockner I."/>
            <person name="Freese H.M."/>
            <person name="Klenk H.P."/>
            <person name="Overmann J."/>
            <person name="Kaster A.K."/>
            <person name="Rohde M."/>
            <person name="Wiegand S."/>
            <person name="Jogler C."/>
        </authorList>
    </citation>
    <scope>NUCLEOTIDE SEQUENCE [LARGE SCALE GENOMIC DNA]</scope>
    <source>
        <strain evidence="5 6">NH11</strain>
    </source>
</reference>
<evidence type="ECO:0000313" key="5">
    <source>
        <dbReference type="EMBL" id="APZ92155.1"/>
    </source>
</evidence>
<dbReference type="Pfam" id="PF13385">
    <property type="entry name" value="Laminin_G_3"/>
    <property type="match status" value="1"/>
</dbReference>
<keyword evidence="6" id="KW-1185">Reference proteome</keyword>
<evidence type="ECO:0000313" key="6">
    <source>
        <dbReference type="Proteomes" id="UP000187735"/>
    </source>
</evidence>
<proteinExistence type="predicted"/>
<feature type="domain" description="Laminin G" evidence="4">
    <location>
        <begin position="64"/>
        <end position="244"/>
    </location>
</feature>
<evidence type="ECO:0000256" key="1">
    <source>
        <dbReference type="ARBA" id="ARBA00022729"/>
    </source>
</evidence>
<accession>A0A1P8WDL5</accession>
<evidence type="ECO:0000259" key="4">
    <source>
        <dbReference type="PROSITE" id="PS50025"/>
    </source>
</evidence>
<dbReference type="Proteomes" id="UP000187735">
    <property type="component" value="Chromosome"/>
</dbReference>
<feature type="signal peptide" evidence="3">
    <location>
        <begin position="1"/>
        <end position="22"/>
    </location>
</feature>
<name>A0A1P8WDL5_9PLAN</name>
<dbReference type="RefSeq" id="WP_083731911.1">
    <property type="nucleotide sequence ID" value="NZ_CP017641.1"/>
</dbReference>
<dbReference type="SMART" id="SM00560">
    <property type="entry name" value="LamGL"/>
    <property type="match status" value="1"/>
</dbReference>
<keyword evidence="2" id="KW-1015">Disulfide bond</keyword>
<dbReference type="AlphaFoldDB" id="A0A1P8WDL5"/>
<protein>
    <recommendedName>
        <fullName evidence="4">Laminin G domain-containing protein</fullName>
    </recommendedName>
</protein>
<dbReference type="SUPFAM" id="SSF49899">
    <property type="entry name" value="Concanavalin A-like lectins/glucanases"/>
    <property type="match status" value="1"/>
</dbReference>
<evidence type="ECO:0000256" key="3">
    <source>
        <dbReference type="SAM" id="SignalP"/>
    </source>
</evidence>
<dbReference type="Gene3D" id="2.60.120.200">
    <property type="match status" value="1"/>
</dbReference>
<dbReference type="InterPro" id="IPR013320">
    <property type="entry name" value="ConA-like_dom_sf"/>
</dbReference>
<dbReference type="OrthoDB" id="259433at2"/>
<dbReference type="KEGG" id="fmr:Fuma_01763"/>
<sequence length="264" mass="28514" precursor="true">MRFSAVFAVCVLFHLSASPLHADVIAKWDFDQGDLTDSSGNGYHLDHFNQFFSLTFGQGRNGLAPIFTNADYLYSRNADLYASRSEFTIGGWVRSAQTQGSDSYLFMNGDDSGFNHLNGGVTLHFDTLYGYVGSGGNHLGSSGTGITVNDDLWHHVALVLDTTLENDMRLYFDGELITQKNSSFGSTEQGNIFTIGGKALGNRTATGRGFTGMIDEVFFADHALSTAEVQDIAGISAIPEPGSCSFLALAAGAFLVMRRRKALT</sequence>
<dbReference type="PROSITE" id="PS50025">
    <property type="entry name" value="LAM_G_DOMAIN"/>
    <property type="match status" value="1"/>
</dbReference>
<gene>
    <name evidence="5" type="ORF">Fuma_01763</name>
</gene>
<dbReference type="InterPro" id="IPR001791">
    <property type="entry name" value="Laminin_G"/>
</dbReference>
<dbReference type="EMBL" id="CP017641">
    <property type="protein sequence ID" value="APZ92155.1"/>
    <property type="molecule type" value="Genomic_DNA"/>
</dbReference>
<dbReference type="InterPro" id="IPR006558">
    <property type="entry name" value="LamG-like"/>
</dbReference>
<keyword evidence="1 3" id="KW-0732">Signal</keyword>
<evidence type="ECO:0000256" key="2">
    <source>
        <dbReference type="ARBA" id="ARBA00023157"/>
    </source>
</evidence>
<organism evidence="5 6">
    <name type="scientific">Fuerstiella marisgermanici</name>
    <dbReference type="NCBI Taxonomy" id="1891926"/>
    <lineage>
        <taxon>Bacteria</taxon>
        <taxon>Pseudomonadati</taxon>
        <taxon>Planctomycetota</taxon>
        <taxon>Planctomycetia</taxon>
        <taxon>Planctomycetales</taxon>
        <taxon>Planctomycetaceae</taxon>
        <taxon>Fuerstiella</taxon>
    </lineage>
</organism>
<feature type="chain" id="PRO_5013315413" description="Laminin G domain-containing protein" evidence="3">
    <location>
        <begin position="23"/>
        <end position="264"/>
    </location>
</feature>